<accession>A0A177EXF6</accession>
<comment type="caution">
    <text evidence="1">The sequence shown here is derived from an EMBL/GenBank/DDBJ whole genome shotgun (WGS) entry which is preliminary data.</text>
</comment>
<gene>
    <name evidence="1" type="ORF">AYO21_10179</name>
</gene>
<dbReference type="AlphaFoldDB" id="A0A177EXF6"/>
<dbReference type="EMBL" id="LVKK01000112">
    <property type="protein sequence ID" value="OAG35639.1"/>
    <property type="molecule type" value="Genomic_DNA"/>
</dbReference>
<reference evidence="1 2" key="1">
    <citation type="submission" date="2016-03" db="EMBL/GenBank/DDBJ databases">
        <title>Draft genome sequence of the Fonsecaea monophora CBS 269.37.</title>
        <authorList>
            <person name="Bombassaro A."/>
            <person name="Vinicius W.A."/>
            <person name="De Hoog S."/>
            <person name="Sun J."/>
            <person name="Souza E.M."/>
            <person name="Raittz R.T."/>
            <person name="Costa F."/>
            <person name="Leao A.C."/>
            <person name="Tadra-Sfeir M.Z."/>
            <person name="Baura V."/>
            <person name="Balsanelli E."/>
            <person name="Pedrosa F.O."/>
            <person name="Moreno L.F."/>
            <person name="Steffens M.B."/>
            <person name="Xi L."/>
            <person name="Bocca A.L."/>
            <person name="Felipe M.S."/>
            <person name="Teixeira M."/>
            <person name="Telles Filho F.Q."/>
            <person name="Azevedo C.M."/>
            <person name="Gomes R."/>
            <person name="Vicente V.A."/>
        </authorList>
    </citation>
    <scope>NUCLEOTIDE SEQUENCE [LARGE SCALE GENOMIC DNA]</scope>
    <source>
        <strain evidence="1 2">CBS 269.37</strain>
    </source>
</reference>
<sequence>MGLKITRLFLSAYCDISMSVNTHPLPEPSSASIPGGWVVVTATSHVDRYWHKIPVRWRSCSTMDTTTAAAAADLSFLCTDGTNLNLPVPLQHSRSCLILEYPDFVLKDPADFRSSLPNLSRTTIESHPA</sequence>
<organism evidence="1 2">
    <name type="scientific">Fonsecaea monophora</name>
    <dbReference type="NCBI Taxonomy" id="254056"/>
    <lineage>
        <taxon>Eukaryota</taxon>
        <taxon>Fungi</taxon>
        <taxon>Dikarya</taxon>
        <taxon>Ascomycota</taxon>
        <taxon>Pezizomycotina</taxon>
        <taxon>Eurotiomycetes</taxon>
        <taxon>Chaetothyriomycetidae</taxon>
        <taxon>Chaetothyriales</taxon>
        <taxon>Herpotrichiellaceae</taxon>
        <taxon>Fonsecaea</taxon>
    </lineage>
</organism>
<dbReference type="GeneID" id="34605303"/>
<dbReference type="RefSeq" id="XP_022507591.1">
    <property type="nucleotide sequence ID" value="XM_022660102.1"/>
</dbReference>
<proteinExistence type="predicted"/>
<name>A0A177EXF6_9EURO</name>
<evidence type="ECO:0000313" key="2">
    <source>
        <dbReference type="Proteomes" id="UP000077002"/>
    </source>
</evidence>
<keyword evidence="2" id="KW-1185">Reference proteome</keyword>
<evidence type="ECO:0000313" key="1">
    <source>
        <dbReference type="EMBL" id="OAG35639.1"/>
    </source>
</evidence>
<protein>
    <submittedName>
        <fullName evidence="1">Uncharacterized protein</fullName>
    </submittedName>
</protein>
<dbReference type="Proteomes" id="UP000077002">
    <property type="component" value="Unassembled WGS sequence"/>
</dbReference>